<organism evidence="2 3">
    <name type="scientific">Suttonella ornithocola</name>
    <dbReference type="NCBI Taxonomy" id="279832"/>
    <lineage>
        <taxon>Bacteria</taxon>
        <taxon>Pseudomonadati</taxon>
        <taxon>Pseudomonadota</taxon>
        <taxon>Gammaproteobacteria</taxon>
        <taxon>Cardiobacteriales</taxon>
        <taxon>Cardiobacteriaceae</taxon>
        <taxon>Suttonella</taxon>
    </lineage>
</organism>
<reference evidence="2 3" key="1">
    <citation type="submission" date="2018-06" db="EMBL/GenBank/DDBJ databases">
        <authorList>
            <consortium name="Pathogen Informatics"/>
            <person name="Doyle S."/>
        </authorList>
    </citation>
    <scope>NUCLEOTIDE SEQUENCE [LARGE SCALE GENOMIC DNA]</scope>
    <source>
        <strain evidence="2 3">NCTC13337</strain>
    </source>
</reference>
<feature type="domain" description="Calcineurin-like phosphoesterase" evidence="1">
    <location>
        <begin position="1"/>
        <end position="220"/>
    </location>
</feature>
<dbReference type="SUPFAM" id="SSF56300">
    <property type="entry name" value="Metallo-dependent phosphatases"/>
    <property type="match status" value="1"/>
</dbReference>
<evidence type="ECO:0000313" key="2">
    <source>
        <dbReference type="EMBL" id="SUO97080.1"/>
    </source>
</evidence>
<dbReference type="OrthoDB" id="356681at2"/>
<dbReference type="RefSeq" id="WP_072577070.1">
    <property type="nucleotide sequence ID" value="NZ_LWHB01000130.1"/>
</dbReference>
<evidence type="ECO:0000259" key="1">
    <source>
        <dbReference type="Pfam" id="PF00149"/>
    </source>
</evidence>
<dbReference type="Pfam" id="PF00149">
    <property type="entry name" value="Metallophos"/>
    <property type="match status" value="1"/>
</dbReference>
<dbReference type="PANTHER" id="PTHR37844">
    <property type="entry name" value="SER/THR PROTEIN PHOSPHATASE SUPERFAMILY (AFU_ORTHOLOGUE AFUA_1G14840)"/>
    <property type="match status" value="1"/>
</dbReference>
<dbReference type="Proteomes" id="UP000254601">
    <property type="component" value="Unassembled WGS sequence"/>
</dbReference>
<accession>A0A380MWV3</accession>
<dbReference type="PANTHER" id="PTHR37844:SF2">
    <property type="entry name" value="SER_THR PROTEIN PHOSPHATASE SUPERFAMILY (AFU_ORTHOLOGUE AFUA_1G14840)"/>
    <property type="match status" value="1"/>
</dbReference>
<sequence length="259" mass="30053">MKIAIHSDLHTEYSFCLLEALEQADLLLLAGDIGDNYSLPIFFKHLRSKAPSLPIIYILGNHDRWGYTLLEGINFHREIANRYQIRLLDNEAVIFQDLLICGTTLWTNFMLAGTPEASMEWAKRLPDFKDIFIEENKRLTPEIMVDLFNDSVAFLKRTLNYQSNHIRKKLVVSHFLPARELISPKHSKTTSELVKSAYWTSDIPEIYQLADIWVYGHSHTNIITNVGNTQFISNQRGYSNQYNQSTPDSHYKIDYLIEI</sequence>
<dbReference type="GO" id="GO:0016787">
    <property type="term" value="F:hydrolase activity"/>
    <property type="evidence" value="ECO:0007669"/>
    <property type="project" value="InterPro"/>
</dbReference>
<dbReference type="Gene3D" id="3.60.21.10">
    <property type="match status" value="1"/>
</dbReference>
<proteinExistence type="predicted"/>
<keyword evidence="3" id="KW-1185">Reference proteome</keyword>
<protein>
    <submittedName>
        <fullName evidence="2">Putative phosphoesterase</fullName>
    </submittedName>
</protein>
<dbReference type="AlphaFoldDB" id="A0A380MWV3"/>
<evidence type="ECO:0000313" key="3">
    <source>
        <dbReference type="Proteomes" id="UP000254601"/>
    </source>
</evidence>
<name>A0A380MWV3_9GAMM</name>
<dbReference type="InterPro" id="IPR004843">
    <property type="entry name" value="Calcineurin-like_PHP"/>
</dbReference>
<gene>
    <name evidence="2" type="ORF">NCTC13337_02156</name>
</gene>
<dbReference type="EMBL" id="UHIC01000001">
    <property type="protein sequence ID" value="SUO97080.1"/>
    <property type="molecule type" value="Genomic_DNA"/>
</dbReference>
<dbReference type="InterPro" id="IPR029052">
    <property type="entry name" value="Metallo-depent_PP-like"/>
</dbReference>